<feature type="domain" description="GH16" evidence="10">
    <location>
        <begin position="1"/>
        <end position="348"/>
    </location>
</feature>
<dbReference type="EMBL" id="HBIJ01020321">
    <property type="protein sequence ID" value="CAE0372519.1"/>
    <property type="molecule type" value="Transcribed_RNA"/>
</dbReference>
<accession>A0A7S3K4P5</accession>
<dbReference type="GO" id="GO:0006078">
    <property type="term" value="P:(1-&gt;6)-beta-D-glucan biosynthetic process"/>
    <property type="evidence" value="ECO:0007669"/>
    <property type="project" value="TreeGrafter"/>
</dbReference>
<evidence type="ECO:0000256" key="3">
    <source>
        <dbReference type="ARBA" id="ARBA00022692"/>
    </source>
</evidence>
<dbReference type="InterPro" id="IPR005629">
    <property type="entry name" value="Skn1/Kre6/Sbg1"/>
</dbReference>
<comment type="similarity">
    <text evidence="2">Belongs to the SKN1/KRE6 family.</text>
</comment>
<keyword evidence="4" id="KW-0735">Signal-anchor</keyword>
<protein>
    <recommendedName>
        <fullName evidence="10">GH16 domain-containing protein</fullName>
    </recommendedName>
</protein>
<evidence type="ECO:0000313" key="11">
    <source>
        <dbReference type="EMBL" id="CAE0372519.1"/>
    </source>
</evidence>
<keyword evidence="6 9" id="KW-0472">Membrane</keyword>
<evidence type="ECO:0000256" key="1">
    <source>
        <dbReference type="ARBA" id="ARBA00004606"/>
    </source>
</evidence>
<keyword evidence="8" id="KW-0961">Cell wall biogenesis/degradation</keyword>
<dbReference type="SUPFAM" id="SSF49899">
    <property type="entry name" value="Concanavalin A-like lectins/glucanases"/>
    <property type="match status" value="1"/>
</dbReference>
<dbReference type="GO" id="GO:0005886">
    <property type="term" value="C:plasma membrane"/>
    <property type="evidence" value="ECO:0007669"/>
    <property type="project" value="TreeGrafter"/>
</dbReference>
<proteinExistence type="inferred from homology"/>
<evidence type="ECO:0000256" key="2">
    <source>
        <dbReference type="ARBA" id="ARBA00010962"/>
    </source>
</evidence>
<dbReference type="GO" id="GO:0015926">
    <property type="term" value="F:glucosidase activity"/>
    <property type="evidence" value="ECO:0007669"/>
    <property type="project" value="TreeGrafter"/>
</dbReference>
<reference evidence="11" key="1">
    <citation type="submission" date="2021-01" db="EMBL/GenBank/DDBJ databases">
        <authorList>
            <person name="Corre E."/>
            <person name="Pelletier E."/>
            <person name="Niang G."/>
            <person name="Scheremetjew M."/>
            <person name="Finn R."/>
            <person name="Kale V."/>
            <person name="Holt S."/>
            <person name="Cochrane G."/>
            <person name="Meng A."/>
            <person name="Brown T."/>
            <person name="Cohen L."/>
        </authorList>
    </citation>
    <scope>NUCLEOTIDE SEQUENCE</scope>
    <source>
        <strain evidence="11">CCMP1510</strain>
    </source>
</reference>
<dbReference type="PANTHER" id="PTHR31361:SF1">
    <property type="entry name" value="BETA-GLUCAN SYNTHESIS-ASSOCIATED PROTEIN KRE6-RELATED"/>
    <property type="match status" value="1"/>
</dbReference>
<keyword evidence="7" id="KW-0325">Glycoprotein</keyword>
<comment type="subcellular location">
    <subcellularLocation>
        <location evidence="1">Membrane</location>
        <topology evidence="1">Single-pass type II membrane protein</topology>
    </subcellularLocation>
</comment>
<evidence type="ECO:0000259" key="10">
    <source>
        <dbReference type="PROSITE" id="PS51762"/>
    </source>
</evidence>
<dbReference type="PROSITE" id="PS51762">
    <property type="entry name" value="GH16_2"/>
    <property type="match status" value="1"/>
</dbReference>
<keyword evidence="5 9" id="KW-1133">Transmembrane helix</keyword>
<dbReference type="Gene3D" id="2.60.120.200">
    <property type="match status" value="1"/>
</dbReference>
<dbReference type="PANTHER" id="PTHR31361">
    <property type="entry name" value="BETA-GLUCAN SYNTHESIS-ASSOCIATED PROTEIN KRE6-RELATED"/>
    <property type="match status" value="1"/>
</dbReference>
<organism evidence="11">
    <name type="scientific">Aureoumbra lagunensis</name>
    <dbReference type="NCBI Taxonomy" id="44058"/>
    <lineage>
        <taxon>Eukaryota</taxon>
        <taxon>Sar</taxon>
        <taxon>Stramenopiles</taxon>
        <taxon>Ochrophyta</taxon>
        <taxon>Pelagophyceae</taxon>
        <taxon>Pelagomonadales</taxon>
        <taxon>Aureoumbra</taxon>
    </lineage>
</organism>
<feature type="transmembrane region" description="Helical" evidence="9">
    <location>
        <begin position="459"/>
        <end position="479"/>
    </location>
</feature>
<evidence type="ECO:0000256" key="4">
    <source>
        <dbReference type="ARBA" id="ARBA00022968"/>
    </source>
</evidence>
<dbReference type="InterPro" id="IPR000757">
    <property type="entry name" value="Beta-glucanase-like"/>
</dbReference>
<name>A0A7S3K4P5_9STRA</name>
<keyword evidence="3 9" id="KW-0812">Transmembrane</keyword>
<dbReference type="GO" id="GO:0071555">
    <property type="term" value="P:cell wall organization"/>
    <property type="evidence" value="ECO:0007669"/>
    <property type="project" value="UniProtKB-KW"/>
</dbReference>
<evidence type="ECO:0000256" key="9">
    <source>
        <dbReference type="SAM" id="Phobius"/>
    </source>
</evidence>
<evidence type="ECO:0000256" key="7">
    <source>
        <dbReference type="ARBA" id="ARBA00023180"/>
    </source>
</evidence>
<evidence type="ECO:0000256" key="5">
    <source>
        <dbReference type="ARBA" id="ARBA00022989"/>
    </source>
</evidence>
<dbReference type="GO" id="GO:0005789">
    <property type="term" value="C:endoplasmic reticulum membrane"/>
    <property type="evidence" value="ECO:0007669"/>
    <property type="project" value="TreeGrafter"/>
</dbReference>
<evidence type="ECO:0000256" key="6">
    <source>
        <dbReference type="ARBA" id="ARBA00023136"/>
    </source>
</evidence>
<dbReference type="InterPro" id="IPR013320">
    <property type="entry name" value="ConA-like_dom_sf"/>
</dbReference>
<evidence type="ECO:0000256" key="8">
    <source>
        <dbReference type="ARBA" id="ARBA00023316"/>
    </source>
</evidence>
<gene>
    <name evidence="11" type="ORF">ALAG00032_LOCUS13303</name>
</gene>
<dbReference type="AlphaFoldDB" id="A0A7S3K4P5"/>
<sequence length="491" mass="55144">MALHYYHSDRVKTSNGVLNITTMYKPTSFDSYEDSKGYIVVTHRRKGYSSGLVQTWNKFCFTGGIVEIRARLPGKAKVGGLWPAMWLLGALSRATYVGSTDWIWPWSYNKCDRALQKQQEINACEPNPHYGLGSSTGRGAPEIDLLEAMPGDETLNYGLQKPYFSASYQVAPGKLHDRPVEGKLPYRGQWYSKGLKFGANTTLNAFFYGTTLKHPKKGQTYIADAISANRHLHETHFDDFHTWRLEWSTKEGQQSIRWYLDNEFIFQVLPETLDMTGANMPDEPMHILLNTAVSSTWGFPAPCPAGCTCECFDCGNPKCACGMPQGMCANLPAYYEIDYVRVYQDMEDNSHKIGCSTDSKPTKRFIQGHLDRYYDYFNNERQPLKPLQHGGGSCSHHSDCFNNYGTQSLFSDSKCIKNKCVCGKETTGPHCAAFKAYDDQNWDVPYDLSLHSPFLPSSLLRVLIALIAVAIALVTVRLLSQQAARKAAALV</sequence>
<dbReference type="Pfam" id="PF03935">
    <property type="entry name" value="SKN1_KRE6_Sbg1"/>
    <property type="match status" value="1"/>
</dbReference>